<organism evidence="2 3">
    <name type="scientific">Thermithiobacillus plumbiphilus</name>
    <dbReference type="NCBI Taxonomy" id="1729899"/>
    <lineage>
        <taxon>Bacteria</taxon>
        <taxon>Pseudomonadati</taxon>
        <taxon>Pseudomonadota</taxon>
        <taxon>Acidithiobacillia</taxon>
        <taxon>Acidithiobacillales</taxon>
        <taxon>Thermithiobacillaceae</taxon>
        <taxon>Thermithiobacillus</taxon>
    </lineage>
</organism>
<dbReference type="InterPro" id="IPR043519">
    <property type="entry name" value="NT_sf"/>
</dbReference>
<sequence>MNLASEKKREDVVDLVRAALPDVVGIYRFGSWTTPNEHAGSDVDLALLPAQPLDGLVRWELAQDLARLLKRDVDLVDLRAASTVLRAQVIAKGERLFCADISACDTFEDLAFSAYAHLNEARRGILEDIRKRGSVYG</sequence>
<dbReference type="InterPro" id="IPR052930">
    <property type="entry name" value="TA_antitoxin_MntA"/>
</dbReference>
<gene>
    <name evidence="2" type="ORF">WOB96_02725</name>
</gene>
<dbReference type="PANTHER" id="PTHR43852:SF2">
    <property type="entry name" value="PROTEIN ADENYLYLTRANSFERASE MNTA"/>
    <property type="match status" value="1"/>
</dbReference>
<dbReference type="EMBL" id="JBBPCO010000002">
    <property type="protein sequence ID" value="MEK8088671.1"/>
    <property type="molecule type" value="Genomic_DNA"/>
</dbReference>
<evidence type="ECO:0000259" key="1">
    <source>
        <dbReference type="Pfam" id="PF18765"/>
    </source>
</evidence>
<dbReference type="InterPro" id="IPR041633">
    <property type="entry name" value="Polbeta"/>
</dbReference>
<proteinExistence type="predicted"/>
<dbReference type="CDD" id="cd05403">
    <property type="entry name" value="NT_KNTase_like"/>
    <property type="match status" value="1"/>
</dbReference>
<feature type="domain" description="Polymerase beta nucleotidyltransferase" evidence="1">
    <location>
        <begin position="21"/>
        <end position="100"/>
    </location>
</feature>
<reference evidence="2 3" key="1">
    <citation type="submission" date="2024-04" db="EMBL/GenBank/DDBJ databases">
        <authorList>
            <person name="Abashina T."/>
            <person name="Shaikin A."/>
        </authorList>
    </citation>
    <scope>NUCLEOTIDE SEQUENCE [LARGE SCALE GENOMIC DNA]</scope>
    <source>
        <strain evidence="2 3">AAFK</strain>
    </source>
</reference>
<comment type="caution">
    <text evidence="2">The sequence shown here is derived from an EMBL/GenBank/DDBJ whole genome shotgun (WGS) entry which is preliminary data.</text>
</comment>
<dbReference type="PANTHER" id="PTHR43852">
    <property type="entry name" value="NUCLEOTIDYLTRANSFERASE"/>
    <property type="match status" value="1"/>
</dbReference>
<dbReference type="Pfam" id="PF18765">
    <property type="entry name" value="Polbeta"/>
    <property type="match status" value="1"/>
</dbReference>
<evidence type="ECO:0000313" key="2">
    <source>
        <dbReference type="EMBL" id="MEK8088671.1"/>
    </source>
</evidence>
<dbReference type="Gene3D" id="3.30.460.10">
    <property type="entry name" value="Beta Polymerase, domain 2"/>
    <property type="match status" value="1"/>
</dbReference>
<keyword evidence="3" id="KW-1185">Reference proteome</keyword>
<dbReference type="Proteomes" id="UP001446205">
    <property type="component" value="Unassembled WGS sequence"/>
</dbReference>
<dbReference type="SUPFAM" id="SSF81301">
    <property type="entry name" value="Nucleotidyltransferase"/>
    <property type="match status" value="1"/>
</dbReference>
<evidence type="ECO:0000313" key="3">
    <source>
        <dbReference type="Proteomes" id="UP001446205"/>
    </source>
</evidence>
<dbReference type="RefSeq" id="WP_341369737.1">
    <property type="nucleotide sequence ID" value="NZ_JBBPCO010000002.1"/>
</dbReference>
<name>A0ABU9D551_9PROT</name>
<protein>
    <submittedName>
        <fullName evidence="2">Nucleotidyltransferase domain-containing protein</fullName>
    </submittedName>
</protein>
<accession>A0ABU9D551</accession>
<dbReference type="NCBIfam" id="NF047752">
    <property type="entry name" value="MntA_antitoxin"/>
    <property type="match status" value="1"/>
</dbReference>